<sequence length="172" mass="19630">MVFLLNKQPYKRALMSNCQQIERGVQLLCKELSLRLILREHKALSYWVARGITQLWSKVTALVKGHSFGQRSQLWSKVTALVKGHSFRQRSQLSSKFTAFVEGHSFRQRSQLWSKLTALVEGLRFGQRSQLPLKVTALVKGHSSGQSSQLWTKVIVLSWSQPPLVLSEQKSI</sequence>
<keyword evidence="2" id="KW-1185">Reference proteome</keyword>
<accession>A0A8X6KRI0</accession>
<dbReference type="Proteomes" id="UP000887116">
    <property type="component" value="Unassembled WGS sequence"/>
</dbReference>
<comment type="caution">
    <text evidence="1">The sequence shown here is derived from an EMBL/GenBank/DDBJ whole genome shotgun (WGS) entry which is preliminary data.</text>
</comment>
<evidence type="ECO:0000313" key="1">
    <source>
        <dbReference type="EMBL" id="GFQ81636.1"/>
    </source>
</evidence>
<proteinExistence type="predicted"/>
<evidence type="ECO:0000313" key="2">
    <source>
        <dbReference type="Proteomes" id="UP000887116"/>
    </source>
</evidence>
<organism evidence="1 2">
    <name type="scientific">Trichonephila clavata</name>
    <name type="common">Joro spider</name>
    <name type="synonym">Nephila clavata</name>
    <dbReference type="NCBI Taxonomy" id="2740835"/>
    <lineage>
        <taxon>Eukaryota</taxon>
        <taxon>Metazoa</taxon>
        <taxon>Ecdysozoa</taxon>
        <taxon>Arthropoda</taxon>
        <taxon>Chelicerata</taxon>
        <taxon>Arachnida</taxon>
        <taxon>Araneae</taxon>
        <taxon>Araneomorphae</taxon>
        <taxon>Entelegynae</taxon>
        <taxon>Araneoidea</taxon>
        <taxon>Nephilidae</taxon>
        <taxon>Trichonephila</taxon>
    </lineage>
</organism>
<gene>
    <name evidence="1" type="ORF">TNCT_78631</name>
</gene>
<dbReference type="AlphaFoldDB" id="A0A8X6KRI0"/>
<reference evidence="1" key="1">
    <citation type="submission" date="2020-07" db="EMBL/GenBank/DDBJ databases">
        <title>Multicomponent nature underlies the extraordinary mechanical properties of spider dragline silk.</title>
        <authorList>
            <person name="Kono N."/>
            <person name="Nakamura H."/>
            <person name="Mori M."/>
            <person name="Yoshida Y."/>
            <person name="Ohtoshi R."/>
            <person name="Malay A.D."/>
            <person name="Moran D.A.P."/>
            <person name="Tomita M."/>
            <person name="Numata K."/>
            <person name="Arakawa K."/>
        </authorList>
    </citation>
    <scope>NUCLEOTIDE SEQUENCE</scope>
</reference>
<dbReference type="EMBL" id="BMAO01002559">
    <property type="protein sequence ID" value="GFQ81636.1"/>
    <property type="molecule type" value="Genomic_DNA"/>
</dbReference>
<protein>
    <submittedName>
        <fullName evidence="1">Uncharacterized protein</fullName>
    </submittedName>
</protein>
<name>A0A8X6KRI0_TRICU</name>